<sequence length="253" mass="29445">MFLIGFSHSYSQSDKLNQFWNEYAFTADLSQNWVLELDAGLSSSSIPDNPNMFHNITQVYFRAWAHYYPAQRWKLSIFYAYFGNRNVPELSQENTPELRSAVQVTYSLFTQKSFKVNLRGRFEDRHLKNESSNFEAVERFRFQVKAVYPLNFLKVNKIPIYSFASDEVFFKTKSAVSGPDFFDRNRFTVGLGISLNNDIQIEPSYAREVMPRETSDQLVNAFQLNFIFNNFFSNLTKSFKRTKTSVDDGSSGI</sequence>
<dbReference type="EMBL" id="FOMH01000002">
    <property type="protein sequence ID" value="SFC75253.1"/>
    <property type="molecule type" value="Genomic_DNA"/>
</dbReference>
<name>A0A1I1LY55_9FLAO</name>
<dbReference type="InterPro" id="IPR019619">
    <property type="entry name" value="DUF2490"/>
</dbReference>
<evidence type="ECO:0008006" key="3">
    <source>
        <dbReference type="Google" id="ProtNLM"/>
    </source>
</evidence>
<proteinExistence type="predicted"/>
<dbReference type="Pfam" id="PF10677">
    <property type="entry name" value="DUF2490"/>
    <property type="match status" value="1"/>
</dbReference>
<reference evidence="2" key="1">
    <citation type="submission" date="2016-10" db="EMBL/GenBank/DDBJ databases">
        <authorList>
            <person name="Varghese N."/>
            <person name="Submissions S."/>
        </authorList>
    </citation>
    <scope>NUCLEOTIDE SEQUENCE [LARGE SCALE GENOMIC DNA]</scope>
    <source>
        <strain evidence="2">CGMCC 1.10370</strain>
    </source>
</reference>
<gene>
    <name evidence="1" type="ORF">SAMN05216297_102149</name>
</gene>
<evidence type="ECO:0000313" key="2">
    <source>
        <dbReference type="Proteomes" id="UP000199672"/>
    </source>
</evidence>
<keyword evidence="2" id="KW-1185">Reference proteome</keyword>
<accession>A0A1I1LY55</accession>
<dbReference type="AlphaFoldDB" id="A0A1I1LY55"/>
<dbReference type="STRING" id="739143.SAMN05216297_102149"/>
<dbReference type="Proteomes" id="UP000199672">
    <property type="component" value="Unassembled WGS sequence"/>
</dbReference>
<protein>
    <recommendedName>
        <fullName evidence="3">DUF2490 domain-containing protein</fullName>
    </recommendedName>
</protein>
<evidence type="ECO:0000313" key="1">
    <source>
        <dbReference type="EMBL" id="SFC75253.1"/>
    </source>
</evidence>
<organism evidence="1 2">
    <name type="scientific">Flavobacterium phragmitis</name>
    <dbReference type="NCBI Taxonomy" id="739143"/>
    <lineage>
        <taxon>Bacteria</taxon>
        <taxon>Pseudomonadati</taxon>
        <taxon>Bacteroidota</taxon>
        <taxon>Flavobacteriia</taxon>
        <taxon>Flavobacteriales</taxon>
        <taxon>Flavobacteriaceae</taxon>
        <taxon>Flavobacterium</taxon>
    </lineage>
</organism>